<protein>
    <recommendedName>
        <fullName evidence="5">HTH hxlR-type domain-containing protein</fullName>
    </recommendedName>
</protein>
<keyword evidence="1" id="KW-0805">Transcription regulation</keyword>
<dbReference type="PANTHER" id="PTHR33204">
    <property type="entry name" value="TRANSCRIPTIONAL REGULATOR, MARR FAMILY"/>
    <property type="match status" value="1"/>
</dbReference>
<gene>
    <name evidence="6" type="ORF">Asera_63280</name>
</gene>
<dbReference type="InterPro" id="IPR036390">
    <property type="entry name" value="WH_DNA-bd_sf"/>
</dbReference>
<evidence type="ECO:0000313" key="7">
    <source>
        <dbReference type="Proteomes" id="UP000680750"/>
    </source>
</evidence>
<dbReference type="Pfam" id="PF01638">
    <property type="entry name" value="HxlR"/>
    <property type="match status" value="1"/>
</dbReference>
<feature type="domain" description="HTH hxlR-type" evidence="5">
    <location>
        <begin position="66"/>
        <end position="163"/>
    </location>
</feature>
<keyword evidence="2" id="KW-0238">DNA-binding</keyword>
<evidence type="ECO:0000256" key="3">
    <source>
        <dbReference type="ARBA" id="ARBA00023163"/>
    </source>
</evidence>
<dbReference type="KEGG" id="aser:Asera_63280"/>
<evidence type="ECO:0000256" key="4">
    <source>
        <dbReference type="SAM" id="MobiDB-lite"/>
    </source>
</evidence>
<dbReference type="RefSeq" id="WP_084131858.1">
    <property type="nucleotide sequence ID" value="NZ_AP023354.1"/>
</dbReference>
<dbReference type="PROSITE" id="PS51118">
    <property type="entry name" value="HTH_HXLR"/>
    <property type="match status" value="1"/>
</dbReference>
<dbReference type="InterPro" id="IPR002577">
    <property type="entry name" value="HTH_HxlR"/>
</dbReference>
<sequence length="212" mass="23188">MSTETTDGAGRRRTTDGAARRRTGGRADRRRTDRGGADVTAAASERPGATALPERRPATDLPGRPCSIAAALHVVGERWALLAIREINLGNRRFGQIARNTGAPRDVLTARLRGLEAAGVLTRRAYQEHPPRFEYRLTAAGRDLVPVLNALRIWGDHWLVDEPPMVVEHDCGHPLHVVARCAHCGEDLDPYDPSRYRLRSQAAGWTPAGPTS</sequence>
<feature type="compositionally biased region" description="Basic and acidic residues" evidence="4">
    <location>
        <begin position="9"/>
        <end position="36"/>
    </location>
</feature>
<dbReference type="SUPFAM" id="SSF46785">
    <property type="entry name" value="Winged helix' DNA-binding domain"/>
    <property type="match status" value="1"/>
</dbReference>
<evidence type="ECO:0000259" key="5">
    <source>
        <dbReference type="PROSITE" id="PS51118"/>
    </source>
</evidence>
<dbReference type="Proteomes" id="UP000680750">
    <property type="component" value="Chromosome"/>
</dbReference>
<proteinExistence type="predicted"/>
<dbReference type="AlphaFoldDB" id="A0A810L9H8"/>
<evidence type="ECO:0000313" key="6">
    <source>
        <dbReference type="EMBL" id="BCJ32220.1"/>
    </source>
</evidence>
<feature type="region of interest" description="Disordered" evidence="4">
    <location>
        <begin position="1"/>
        <end position="63"/>
    </location>
</feature>
<organism evidence="6 7">
    <name type="scientific">Actinocatenispora sera</name>
    <dbReference type="NCBI Taxonomy" id="390989"/>
    <lineage>
        <taxon>Bacteria</taxon>
        <taxon>Bacillati</taxon>
        <taxon>Actinomycetota</taxon>
        <taxon>Actinomycetes</taxon>
        <taxon>Micromonosporales</taxon>
        <taxon>Micromonosporaceae</taxon>
        <taxon>Actinocatenispora</taxon>
    </lineage>
</organism>
<dbReference type="GO" id="GO:0003677">
    <property type="term" value="F:DNA binding"/>
    <property type="evidence" value="ECO:0007669"/>
    <property type="project" value="UniProtKB-KW"/>
</dbReference>
<evidence type="ECO:0000256" key="2">
    <source>
        <dbReference type="ARBA" id="ARBA00023125"/>
    </source>
</evidence>
<dbReference type="Gene3D" id="1.10.10.10">
    <property type="entry name" value="Winged helix-like DNA-binding domain superfamily/Winged helix DNA-binding domain"/>
    <property type="match status" value="1"/>
</dbReference>
<dbReference type="InterPro" id="IPR036388">
    <property type="entry name" value="WH-like_DNA-bd_sf"/>
</dbReference>
<keyword evidence="3" id="KW-0804">Transcription</keyword>
<reference evidence="6" key="1">
    <citation type="submission" date="2020-08" db="EMBL/GenBank/DDBJ databases">
        <title>Whole genome shotgun sequence of Actinocatenispora sera NBRC 101916.</title>
        <authorList>
            <person name="Komaki H."/>
            <person name="Tamura T."/>
        </authorList>
    </citation>
    <scope>NUCLEOTIDE SEQUENCE</scope>
    <source>
        <strain evidence="6">NBRC 101916</strain>
    </source>
</reference>
<accession>A0A810L9H8</accession>
<keyword evidence="7" id="KW-1185">Reference proteome</keyword>
<evidence type="ECO:0000256" key="1">
    <source>
        <dbReference type="ARBA" id="ARBA00023015"/>
    </source>
</evidence>
<name>A0A810L9H8_9ACTN</name>
<dbReference type="EMBL" id="AP023354">
    <property type="protein sequence ID" value="BCJ32220.1"/>
    <property type="molecule type" value="Genomic_DNA"/>
</dbReference>
<dbReference type="PANTHER" id="PTHR33204:SF18">
    <property type="entry name" value="TRANSCRIPTIONAL REGULATORY PROTEIN"/>
    <property type="match status" value="1"/>
</dbReference>